<dbReference type="InterPro" id="IPR051861">
    <property type="entry name" value="NET_actin-binding_domain"/>
</dbReference>
<gene>
    <name evidence="5" type="ORF">GIB67_038265</name>
</gene>
<comment type="similarity">
    <text evidence="2">Belongs to the NET family.</text>
</comment>
<feature type="domain" description="NAB" evidence="4">
    <location>
        <begin position="1"/>
        <end position="51"/>
    </location>
</feature>
<accession>A0A7J7MSJ1</accession>
<comment type="caution">
    <text evidence="5">The sequence shown here is derived from an EMBL/GenBank/DDBJ whole genome shotgun (WGS) entry which is preliminary data.</text>
</comment>
<proteinExistence type="inferred from homology"/>
<evidence type="ECO:0000313" key="6">
    <source>
        <dbReference type="Proteomes" id="UP000541444"/>
    </source>
</evidence>
<dbReference type="PANTHER" id="PTHR32258">
    <property type="entry name" value="PROTEIN NETWORKED 4A"/>
    <property type="match status" value="1"/>
</dbReference>
<dbReference type="Pfam" id="PF07765">
    <property type="entry name" value="KIP1"/>
    <property type="match status" value="1"/>
</dbReference>
<dbReference type="PROSITE" id="PS51774">
    <property type="entry name" value="NAB"/>
    <property type="match status" value="1"/>
</dbReference>
<dbReference type="GO" id="GO:0003779">
    <property type="term" value="F:actin binding"/>
    <property type="evidence" value="ECO:0007669"/>
    <property type="project" value="InterPro"/>
</dbReference>
<dbReference type="InterPro" id="IPR011684">
    <property type="entry name" value="NAB"/>
</dbReference>
<dbReference type="OrthoDB" id="2019833at2759"/>
<keyword evidence="1 3" id="KW-0175">Coiled coil</keyword>
<organism evidence="5 6">
    <name type="scientific">Kingdonia uniflora</name>
    <dbReference type="NCBI Taxonomy" id="39325"/>
    <lineage>
        <taxon>Eukaryota</taxon>
        <taxon>Viridiplantae</taxon>
        <taxon>Streptophyta</taxon>
        <taxon>Embryophyta</taxon>
        <taxon>Tracheophyta</taxon>
        <taxon>Spermatophyta</taxon>
        <taxon>Magnoliopsida</taxon>
        <taxon>Ranunculales</taxon>
        <taxon>Circaeasteraceae</taxon>
        <taxon>Kingdonia</taxon>
    </lineage>
</organism>
<dbReference type="AlphaFoldDB" id="A0A7J7MSJ1"/>
<name>A0A7J7MSJ1_9MAGN</name>
<feature type="coiled-coil region" evidence="3">
    <location>
        <begin position="119"/>
        <end position="153"/>
    </location>
</feature>
<protein>
    <recommendedName>
        <fullName evidence="4">NAB domain-containing protein</fullName>
    </recommendedName>
</protein>
<evidence type="ECO:0000256" key="3">
    <source>
        <dbReference type="SAM" id="Coils"/>
    </source>
</evidence>
<dbReference type="PANTHER" id="PTHR32258:SF28">
    <property type="entry name" value="PROTEIN NETWORKED 3A-RELATED"/>
    <property type="match status" value="1"/>
</dbReference>
<evidence type="ECO:0000259" key="4">
    <source>
        <dbReference type="PROSITE" id="PS51774"/>
    </source>
</evidence>
<keyword evidence="6" id="KW-1185">Reference proteome</keyword>
<dbReference type="EMBL" id="JACGCM010001259">
    <property type="protein sequence ID" value="KAF6157797.1"/>
    <property type="molecule type" value="Genomic_DNA"/>
</dbReference>
<dbReference type="Proteomes" id="UP000541444">
    <property type="component" value="Unassembled WGS sequence"/>
</dbReference>
<reference evidence="5 6" key="1">
    <citation type="journal article" date="2020" name="IScience">
        <title>Genome Sequencing of the Endangered Kingdonia uniflora (Circaeasteraceae, Ranunculales) Reveals Potential Mechanisms of Evolutionary Specialization.</title>
        <authorList>
            <person name="Sun Y."/>
            <person name="Deng T."/>
            <person name="Zhang A."/>
            <person name="Moore M.J."/>
            <person name="Landis J.B."/>
            <person name="Lin N."/>
            <person name="Zhang H."/>
            <person name="Zhang X."/>
            <person name="Huang J."/>
            <person name="Zhang X."/>
            <person name="Sun H."/>
            <person name="Wang H."/>
        </authorList>
    </citation>
    <scope>NUCLEOTIDE SEQUENCE [LARGE SCALE GENOMIC DNA]</scope>
    <source>
        <strain evidence="5">TB1705</strain>
        <tissue evidence="5">Leaf</tissue>
    </source>
</reference>
<evidence type="ECO:0000256" key="1">
    <source>
        <dbReference type="ARBA" id="ARBA00023054"/>
    </source>
</evidence>
<evidence type="ECO:0000313" key="5">
    <source>
        <dbReference type="EMBL" id="KAF6157797.1"/>
    </source>
</evidence>
<sequence length="218" mass="25140">MLKLIEEDADSFAQRAEMYYKKRPELIIMVEDFYKTHRSLLERFDRLNSGPKTPGLLTPTVSPFATKYQAQKLHIPRQKSCDSYSECFDYEEFSESEVEDPEQVEESVVDVLETQEVACGVSESIVAKLREEIERLKKENKVQKDQLTAKDEEKREVIRQLSISMDILKENVVLSKKSKFKESSKKKGSFEFNKLKGLFSGMMLFNGSSKSHTNCVAL</sequence>
<evidence type="ECO:0000256" key="2">
    <source>
        <dbReference type="ARBA" id="ARBA00038006"/>
    </source>
</evidence>